<evidence type="ECO:0000313" key="1">
    <source>
        <dbReference type="EMBL" id="KAI3721387.1"/>
    </source>
</evidence>
<sequence>MINPDQDSESLPIRTRNQSNNQSRSGLGNCKSRILKVQDSESLGIFEIVRNSKKMRTYIRTRVTTELSINNTIPYANACILDYLKRKPCKFSIKSPSPIFNRRQFTLFLRYDPHSHHHRSHSRSFCSRVWFLCYFLFSIYVCSFSRLKSDAPLKFLST</sequence>
<proteinExistence type="predicted"/>
<organism evidence="1 2">
    <name type="scientific">Cichorium intybus</name>
    <name type="common">Chicory</name>
    <dbReference type="NCBI Taxonomy" id="13427"/>
    <lineage>
        <taxon>Eukaryota</taxon>
        <taxon>Viridiplantae</taxon>
        <taxon>Streptophyta</taxon>
        <taxon>Embryophyta</taxon>
        <taxon>Tracheophyta</taxon>
        <taxon>Spermatophyta</taxon>
        <taxon>Magnoliopsida</taxon>
        <taxon>eudicotyledons</taxon>
        <taxon>Gunneridae</taxon>
        <taxon>Pentapetalae</taxon>
        <taxon>asterids</taxon>
        <taxon>campanulids</taxon>
        <taxon>Asterales</taxon>
        <taxon>Asteraceae</taxon>
        <taxon>Cichorioideae</taxon>
        <taxon>Cichorieae</taxon>
        <taxon>Cichoriinae</taxon>
        <taxon>Cichorium</taxon>
    </lineage>
</organism>
<name>A0ACB9BFV5_CICIN</name>
<reference evidence="2" key="1">
    <citation type="journal article" date="2022" name="Mol. Ecol. Resour.">
        <title>The genomes of chicory, endive, great burdock and yacon provide insights into Asteraceae palaeo-polyploidization history and plant inulin production.</title>
        <authorList>
            <person name="Fan W."/>
            <person name="Wang S."/>
            <person name="Wang H."/>
            <person name="Wang A."/>
            <person name="Jiang F."/>
            <person name="Liu H."/>
            <person name="Zhao H."/>
            <person name="Xu D."/>
            <person name="Zhang Y."/>
        </authorList>
    </citation>
    <scope>NUCLEOTIDE SEQUENCE [LARGE SCALE GENOMIC DNA]</scope>
    <source>
        <strain evidence="2">cv. Punajuju</strain>
    </source>
</reference>
<evidence type="ECO:0000313" key="2">
    <source>
        <dbReference type="Proteomes" id="UP001055811"/>
    </source>
</evidence>
<comment type="caution">
    <text evidence="1">The sequence shown here is derived from an EMBL/GenBank/DDBJ whole genome shotgun (WGS) entry which is preliminary data.</text>
</comment>
<protein>
    <submittedName>
        <fullName evidence="1">Uncharacterized protein</fullName>
    </submittedName>
</protein>
<dbReference type="Proteomes" id="UP001055811">
    <property type="component" value="Linkage Group LG06"/>
</dbReference>
<keyword evidence="2" id="KW-1185">Reference proteome</keyword>
<reference evidence="1 2" key="2">
    <citation type="journal article" date="2022" name="Mol. Ecol. Resour.">
        <title>The genomes of chicory, endive, great burdock and yacon provide insights into Asteraceae paleo-polyploidization history and plant inulin production.</title>
        <authorList>
            <person name="Fan W."/>
            <person name="Wang S."/>
            <person name="Wang H."/>
            <person name="Wang A."/>
            <person name="Jiang F."/>
            <person name="Liu H."/>
            <person name="Zhao H."/>
            <person name="Xu D."/>
            <person name="Zhang Y."/>
        </authorList>
    </citation>
    <scope>NUCLEOTIDE SEQUENCE [LARGE SCALE GENOMIC DNA]</scope>
    <source>
        <strain evidence="2">cv. Punajuju</strain>
        <tissue evidence="1">Leaves</tissue>
    </source>
</reference>
<dbReference type="EMBL" id="CM042014">
    <property type="protein sequence ID" value="KAI3721387.1"/>
    <property type="molecule type" value="Genomic_DNA"/>
</dbReference>
<accession>A0ACB9BFV5</accession>
<gene>
    <name evidence="1" type="ORF">L2E82_32397</name>
</gene>